<reference evidence="1 2" key="1">
    <citation type="submission" date="2019-03" db="EMBL/GenBank/DDBJ databases">
        <title>First draft genome of Liparis tanakae, snailfish: a comprehensive survey of snailfish specific genes.</title>
        <authorList>
            <person name="Kim W."/>
            <person name="Song I."/>
            <person name="Jeong J.-H."/>
            <person name="Kim D."/>
            <person name="Kim S."/>
            <person name="Ryu S."/>
            <person name="Song J.Y."/>
            <person name="Lee S.K."/>
        </authorList>
    </citation>
    <scope>NUCLEOTIDE SEQUENCE [LARGE SCALE GENOMIC DNA]</scope>
    <source>
        <tissue evidence="1">Muscle</tissue>
    </source>
</reference>
<keyword evidence="2" id="KW-1185">Reference proteome</keyword>
<dbReference type="Proteomes" id="UP000314294">
    <property type="component" value="Unassembled WGS sequence"/>
</dbReference>
<protein>
    <submittedName>
        <fullName evidence="1">Uncharacterized protein</fullName>
    </submittedName>
</protein>
<gene>
    <name evidence="1" type="ORF">EYF80_017166</name>
</gene>
<evidence type="ECO:0000313" key="2">
    <source>
        <dbReference type="Proteomes" id="UP000314294"/>
    </source>
</evidence>
<sequence>MEFKTGTWPLNRRANERPEEMCLQAVEGEDIRRSPGLHARHVISHDSKVPIYRRLILTF</sequence>
<dbReference type="EMBL" id="SRLO01000135">
    <property type="protein sequence ID" value="TNN72559.1"/>
    <property type="molecule type" value="Genomic_DNA"/>
</dbReference>
<evidence type="ECO:0000313" key="1">
    <source>
        <dbReference type="EMBL" id="TNN72559.1"/>
    </source>
</evidence>
<organism evidence="1 2">
    <name type="scientific">Liparis tanakae</name>
    <name type="common">Tanaka's snailfish</name>
    <dbReference type="NCBI Taxonomy" id="230148"/>
    <lineage>
        <taxon>Eukaryota</taxon>
        <taxon>Metazoa</taxon>
        <taxon>Chordata</taxon>
        <taxon>Craniata</taxon>
        <taxon>Vertebrata</taxon>
        <taxon>Euteleostomi</taxon>
        <taxon>Actinopterygii</taxon>
        <taxon>Neopterygii</taxon>
        <taxon>Teleostei</taxon>
        <taxon>Neoteleostei</taxon>
        <taxon>Acanthomorphata</taxon>
        <taxon>Eupercaria</taxon>
        <taxon>Perciformes</taxon>
        <taxon>Cottioidei</taxon>
        <taxon>Cottales</taxon>
        <taxon>Liparidae</taxon>
        <taxon>Liparis</taxon>
    </lineage>
</organism>
<proteinExistence type="predicted"/>
<accession>A0A4Z2I3C0</accession>
<name>A0A4Z2I3C0_9TELE</name>
<comment type="caution">
    <text evidence="1">The sequence shown here is derived from an EMBL/GenBank/DDBJ whole genome shotgun (WGS) entry which is preliminary data.</text>
</comment>
<dbReference type="AlphaFoldDB" id="A0A4Z2I3C0"/>